<accession>A0A368V0M8</accession>
<dbReference type="InterPro" id="IPR025638">
    <property type="entry name" value="DUF4336"/>
</dbReference>
<sequence>MIRRSVRAHTTPLYDWSNMEKLAHEIWIFDGEPVQFLGLPFSTRMTVVRLSSGDLWIHSPIKLSESVIEKIDSLGCVKYLIAPNRLHHLFLSSWVAAYPNAEVYGTNEVIKKRSDISFHASLDNSKGYAWAPDIEQELFSGSPLMEECVFYHSSSRTLIVTDLVENFSGQDFNYWQRVVAKGVGILAPNGKMPLDWRLSFMFGKADARKHLDRLLSWKPQLLVMAHGEIVTENAGEFLQQSFKWLA</sequence>
<dbReference type="EMBL" id="QNSA01000005">
    <property type="protein sequence ID" value="RBP73886.1"/>
    <property type="molecule type" value="Genomic_DNA"/>
</dbReference>
<dbReference type="EMBL" id="QPJB01000005">
    <property type="protein sequence ID" value="RCW34636.1"/>
    <property type="molecule type" value="Genomic_DNA"/>
</dbReference>
<evidence type="ECO:0000313" key="2">
    <source>
        <dbReference type="EMBL" id="RCW34636.1"/>
    </source>
</evidence>
<comment type="caution">
    <text evidence="2">The sequence shown here is derived from an EMBL/GenBank/DDBJ whole genome shotgun (WGS) entry which is preliminary data.</text>
</comment>
<dbReference type="Proteomes" id="UP000253065">
    <property type="component" value="Unassembled WGS sequence"/>
</dbReference>
<evidence type="ECO:0000313" key="4">
    <source>
        <dbReference type="Proteomes" id="UP000253065"/>
    </source>
</evidence>
<dbReference type="RefSeq" id="WP_262984281.1">
    <property type="nucleotide sequence ID" value="NZ_VEWS01000005.1"/>
</dbReference>
<dbReference type="PANTHER" id="PTHR33835:SF1">
    <property type="entry name" value="METALLO-BETA-LACTAMASE DOMAIN-CONTAINING PROTEIN"/>
    <property type="match status" value="1"/>
</dbReference>
<dbReference type="Pfam" id="PF14234">
    <property type="entry name" value="DUF4336"/>
    <property type="match status" value="1"/>
</dbReference>
<gene>
    <name evidence="2" type="ORF">DET51_1056</name>
    <name evidence="1" type="ORF">DET64_1056</name>
</gene>
<name>A0A368V0M8_MARNT</name>
<dbReference type="PANTHER" id="PTHR33835">
    <property type="entry name" value="YALI0C07656P"/>
    <property type="match status" value="1"/>
</dbReference>
<protein>
    <submittedName>
        <fullName evidence="2">Uncharacterized protein DUF4336</fullName>
    </submittedName>
</protein>
<dbReference type="SUPFAM" id="SSF56281">
    <property type="entry name" value="Metallo-hydrolase/oxidoreductase"/>
    <property type="match status" value="1"/>
</dbReference>
<organism evidence="2 3">
    <name type="scientific">Marinobacter nauticus</name>
    <name type="common">Marinobacter hydrocarbonoclasticus</name>
    <name type="synonym">Marinobacter aquaeolei</name>
    <dbReference type="NCBI Taxonomy" id="2743"/>
    <lineage>
        <taxon>Bacteria</taxon>
        <taxon>Pseudomonadati</taxon>
        <taxon>Pseudomonadota</taxon>
        <taxon>Gammaproteobacteria</taxon>
        <taxon>Pseudomonadales</taxon>
        <taxon>Marinobacteraceae</taxon>
        <taxon>Marinobacter</taxon>
    </lineage>
</organism>
<dbReference type="Proteomes" id="UP000252795">
    <property type="component" value="Unassembled WGS sequence"/>
</dbReference>
<proteinExistence type="predicted"/>
<dbReference type="InterPro" id="IPR036866">
    <property type="entry name" value="RibonucZ/Hydroxyglut_hydro"/>
</dbReference>
<evidence type="ECO:0000313" key="3">
    <source>
        <dbReference type="Proteomes" id="UP000252795"/>
    </source>
</evidence>
<keyword evidence="4" id="KW-1185">Reference proteome</keyword>
<dbReference type="AlphaFoldDB" id="A0A368V0M8"/>
<reference evidence="2 3" key="1">
    <citation type="submission" date="2018-07" db="EMBL/GenBank/DDBJ databases">
        <title>Freshwater and sediment microbial communities from various areas in North America, analyzing microbe dynamics in response to fracking.</title>
        <authorList>
            <person name="Lamendella R."/>
        </authorList>
    </citation>
    <scope>NUCLEOTIDE SEQUENCE [LARGE SCALE GENOMIC DNA]</scope>
    <source>
        <strain evidence="2 3">114E</strain>
        <strain evidence="1 4">114E_o</strain>
    </source>
</reference>
<evidence type="ECO:0000313" key="1">
    <source>
        <dbReference type="EMBL" id="RBP73886.1"/>
    </source>
</evidence>